<evidence type="ECO:0000313" key="1">
    <source>
        <dbReference type="EMBL" id="GGF95069.1"/>
    </source>
</evidence>
<evidence type="ECO:0000313" key="2">
    <source>
        <dbReference type="Proteomes" id="UP000608420"/>
    </source>
</evidence>
<sequence length="183" mass="21755">MKLETRLVQYLSQDEQIIHDLQLVRQLGLPQCYVAAGYIRNYVWDRLHGYENRGTYSDIDVIYYDPQNISEERDWQLENELRSSAGNDKWSVKNQARMHIRNGAEPYLSTLDAVRRWPETATAVGAMLDPEDQIVILAPHGLDDLFNMIVTRSPYFEDREYYLERVRQKEWHLLWSLLTFDEE</sequence>
<proteinExistence type="predicted"/>
<keyword evidence="2" id="KW-1185">Reference proteome</keyword>
<name>A0ABQ1VTC6_9BACL</name>
<dbReference type="InterPro" id="IPR009267">
    <property type="entry name" value="NTP_transf_6"/>
</dbReference>
<accession>A0ABQ1VTC6</accession>
<dbReference type="EMBL" id="BMIW01000008">
    <property type="protein sequence ID" value="GGF95069.1"/>
    <property type="molecule type" value="Genomic_DNA"/>
</dbReference>
<dbReference type="Proteomes" id="UP000608420">
    <property type="component" value="Unassembled WGS sequence"/>
</dbReference>
<evidence type="ECO:0008006" key="3">
    <source>
        <dbReference type="Google" id="ProtNLM"/>
    </source>
</evidence>
<dbReference type="Pfam" id="PF06042">
    <property type="entry name" value="NTP_transf_6"/>
    <property type="match status" value="1"/>
</dbReference>
<gene>
    <name evidence="1" type="ORF">GCM10010913_15780</name>
</gene>
<comment type="caution">
    <text evidence="1">The sequence shown here is derived from an EMBL/GenBank/DDBJ whole genome shotgun (WGS) entry which is preliminary data.</text>
</comment>
<protein>
    <recommendedName>
        <fullName evidence="3">Nitrate reductase</fullName>
    </recommendedName>
</protein>
<organism evidence="1 2">
    <name type="scientific">Paenibacillus aceti</name>
    <dbReference type="NCBI Taxonomy" id="1820010"/>
    <lineage>
        <taxon>Bacteria</taxon>
        <taxon>Bacillati</taxon>
        <taxon>Bacillota</taxon>
        <taxon>Bacilli</taxon>
        <taxon>Bacillales</taxon>
        <taxon>Paenibacillaceae</taxon>
        <taxon>Paenibacillus</taxon>
    </lineage>
</organism>
<dbReference type="PANTHER" id="PTHR39166:SF1">
    <property type="entry name" value="BLL1166 PROTEIN"/>
    <property type="match status" value="1"/>
</dbReference>
<dbReference type="PANTHER" id="PTHR39166">
    <property type="entry name" value="BLL1166 PROTEIN"/>
    <property type="match status" value="1"/>
</dbReference>
<dbReference type="RefSeq" id="WP_120462044.1">
    <property type="nucleotide sequence ID" value="NZ_BMIW01000008.1"/>
</dbReference>
<reference evidence="2" key="1">
    <citation type="journal article" date="2019" name="Int. J. Syst. Evol. Microbiol.">
        <title>The Global Catalogue of Microorganisms (GCM) 10K type strain sequencing project: providing services to taxonomists for standard genome sequencing and annotation.</title>
        <authorList>
            <consortium name="The Broad Institute Genomics Platform"/>
            <consortium name="The Broad Institute Genome Sequencing Center for Infectious Disease"/>
            <person name="Wu L."/>
            <person name="Ma J."/>
        </authorList>
    </citation>
    <scope>NUCLEOTIDE SEQUENCE [LARGE SCALE GENOMIC DNA]</scope>
    <source>
        <strain evidence="2">CGMCC 1.15420</strain>
    </source>
</reference>